<dbReference type="Pfam" id="PF11604">
    <property type="entry name" value="CusF_Ec"/>
    <property type="match status" value="1"/>
</dbReference>
<dbReference type="Gene3D" id="2.40.50.320">
    <property type="entry name" value="Copper binding periplasmic protein CusF"/>
    <property type="match status" value="1"/>
</dbReference>
<protein>
    <submittedName>
        <fullName evidence="2">Copper-binding protein</fullName>
    </submittedName>
</protein>
<feature type="signal peptide" evidence="1">
    <location>
        <begin position="1"/>
        <end position="24"/>
    </location>
</feature>
<keyword evidence="1" id="KW-0732">Signal</keyword>
<reference evidence="2 3" key="1">
    <citation type="submission" date="2019-07" db="EMBL/GenBank/DDBJ databases">
        <title>Caenimonas sedimenti sp. nov., isolated from activated sludge.</title>
        <authorList>
            <person name="Xu J."/>
        </authorList>
    </citation>
    <scope>NUCLEOTIDE SEQUENCE [LARGE SCALE GENOMIC DNA]</scope>
    <source>
        <strain evidence="2 3">HX-9-20</strain>
    </source>
</reference>
<dbReference type="AlphaFoldDB" id="A0A562ZWW2"/>
<dbReference type="OrthoDB" id="9180744at2"/>
<sequence length="98" mass="11063">MEIPMKKWLWAAALCCATAAGAKAPEWVRAEVVKAEPERARVVLKHERIKSIGMEAMTMPFKVAKGVELARFKPGDKVRFTFVQRDDHLMVDVLEPAK</sequence>
<dbReference type="Proteomes" id="UP000318199">
    <property type="component" value="Unassembled WGS sequence"/>
</dbReference>
<evidence type="ECO:0000256" key="1">
    <source>
        <dbReference type="SAM" id="SignalP"/>
    </source>
</evidence>
<proteinExistence type="predicted"/>
<keyword evidence="3" id="KW-1185">Reference proteome</keyword>
<dbReference type="InterPro" id="IPR021647">
    <property type="entry name" value="CusF_Ec"/>
</dbReference>
<evidence type="ECO:0000313" key="2">
    <source>
        <dbReference type="EMBL" id="TWO72953.1"/>
    </source>
</evidence>
<evidence type="ECO:0000313" key="3">
    <source>
        <dbReference type="Proteomes" id="UP000318199"/>
    </source>
</evidence>
<feature type="chain" id="PRO_5021955067" evidence="1">
    <location>
        <begin position="25"/>
        <end position="98"/>
    </location>
</feature>
<gene>
    <name evidence="2" type="ORF">FN976_01540</name>
</gene>
<accession>A0A562ZWW2</accession>
<dbReference type="InterPro" id="IPR042230">
    <property type="entry name" value="CusF_sf"/>
</dbReference>
<organism evidence="2 3">
    <name type="scientific">Caenimonas sedimenti</name>
    <dbReference type="NCBI Taxonomy" id="2596921"/>
    <lineage>
        <taxon>Bacteria</taxon>
        <taxon>Pseudomonadati</taxon>
        <taxon>Pseudomonadota</taxon>
        <taxon>Betaproteobacteria</taxon>
        <taxon>Burkholderiales</taxon>
        <taxon>Comamonadaceae</taxon>
        <taxon>Caenimonas</taxon>
    </lineage>
</organism>
<dbReference type="EMBL" id="VOBQ01000002">
    <property type="protein sequence ID" value="TWO72953.1"/>
    <property type="molecule type" value="Genomic_DNA"/>
</dbReference>
<comment type="caution">
    <text evidence="2">The sequence shown here is derived from an EMBL/GenBank/DDBJ whole genome shotgun (WGS) entry which is preliminary data.</text>
</comment>
<name>A0A562ZWW2_9BURK</name>